<dbReference type="EMBL" id="JARQWQ010000061">
    <property type="protein sequence ID" value="KAK2555620.1"/>
    <property type="molecule type" value="Genomic_DNA"/>
</dbReference>
<dbReference type="Gene3D" id="3.90.175.10">
    <property type="entry name" value="Diphtheria Toxin, domain 1"/>
    <property type="match status" value="1"/>
</dbReference>
<dbReference type="Pfam" id="PF13151">
    <property type="entry name" value="DUF3990"/>
    <property type="match status" value="1"/>
</dbReference>
<evidence type="ECO:0000313" key="2">
    <source>
        <dbReference type="EMBL" id="KAK2555620.1"/>
    </source>
</evidence>
<organism evidence="2 3">
    <name type="scientific">Acropora cervicornis</name>
    <name type="common">Staghorn coral</name>
    <dbReference type="NCBI Taxonomy" id="6130"/>
    <lineage>
        <taxon>Eukaryota</taxon>
        <taxon>Metazoa</taxon>
        <taxon>Cnidaria</taxon>
        <taxon>Anthozoa</taxon>
        <taxon>Hexacorallia</taxon>
        <taxon>Scleractinia</taxon>
        <taxon>Astrocoeniina</taxon>
        <taxon>Acroporidae</taxon>
        <taxon>Acropora</taxon>
    </lineage>
</organism>
<evidence type="ECO:0000313" key="3">
    <source>
        <dbReference type="Proteomes" id="UP001249851"/>
    </source>
</evidence>
<sequence length="568" mass="65092">MASDSTSIFHNVQCNSLNSLPQLKSNQTPFGRYDELFGEERRPLEEEFDLNELKTLAAKDKKLGELIPQLEAQKRAKAFMKAFLQEKAKNVRRGRNVNSGDDGDSTDSEDDEVMVPVVLPPVIQRKIKLTRIESRSFIHKLWLRRIEITRVEGNDGNCSSLEHFELAIHNAQESIKSYRDFIYKEFYNKEELRQISTESLEEALNKVLEEKEKSGFEMIDEDIVLFMCPTVRLCALLGLKLDFLDRLETIPEDHFHHRSLCDWITIFLQNNSRSVNPEKKTSLTSELLDSIGFDPLSTTVKTIMARSSKGNTQCHIEASEWAAIFIQDEFTYNPLLCSLYFRQFPFQSYLTSSWFQLPPITDNKESENDPDPCHVNIMNFVMKESHASKDIHSKLDDFLSQSNGTTVLYHGTDHYSAVNILLEGIDLSAGKQNRDFSSRSGFYLTKNMDEAINWALCTTAKPAILVFQLNQEDLDGAKKLDLSSDEERWREIATSFRSGRRTATTRNIVSAYDLVEGPQATVRYDEATCELLWEQKPSSNQVCLISEDFAEEFQKTLHSILFLDVSST</sequence>
<accession>A0AAD9UZT3</accession>
<dbReference type="AlphaFoldDB" id="A0AAD9UZT3"/>
<comment type="caution">
    <text evidence="2">The sequence shown here is derived from an EMBL/GenBank/DDBJ whole genome shotgun (WGS) entry which is preliminary data.</text>
</comment>
<reference evidence="2" key="1">
    <citation type="journal article" date="2023" name="G3 (Bethesda)">
        <title>Whole genome assembly and annotation of the endangered Caribbean coral Acropora cervicornis.</title>
        <authorList>
            <person name="Selwyn J.D."/>
            <person name="Vollmer S.V."/>
        </authorList>
    </citation>
    <scope>NUCLEOTIDE SEQUENCE</scope>
    <source>
        <strain evidence="2">K2</strain>
    </source>
</reference>
<gene>
    <name evidence="2" type="ORF">P5673_022641</name>
</gene>
<dbReference type="InterPro" id="IPR025051">
    <property type="entry name" value="DUF3990"/>
</dbReference>
<feature type="compositionally biased region" description="Acidic residues" evidence="1">
    <location>
        <begin position="101"/>
        <end position="111"/>
    </location>
</feature>
<protein>
    <submittedName>
        <fullName evidence="2">Uncharacterized protein</fullName>
    </submittedName>
</protein>
<name>A0AAD9UZT3_ACRCE</name>
<reference evidence="2" key="2">
    <citation type="journal article" date="2023" name="Science">
        <title>Genomic signatures of disease resistance in endangered staghorn corals.</title>
        <authorList>
            <person name="Vollmer S.V."/>
            <person name="Selwyn J.D."/>
            <person name="Despard B.A."/>
            <person name="Roesel C.L."/>
        </authorList>
    </citation>
    <scope>NUCLEOTIDE SEQUENCE</scope>
    <source>
        <strain evidence="2">K2</strain>
    </source>
</reference>
<evidence type="ECO:0000256" key="1">
    <source>
        <dbReference type="SAM" id="MobiDB-lite"/>
    </source>
</evidence>
<keyword evidence="3" id="KW-1185">Reference proteome</keyword>
<dbReference type="SUPFAM" id="SSF56399">
    <property type="entry name" value="ADP-ribosylation"/>
    <property type="match status" value="1"/>
</dbReference>
<proteinExistence type="predicted"/>
<feature type="region of interest" description="Disordered" evidence="1">
    <location>
        <begin position="92"/>
        <end position="111"/>
    </location>
</feature>
<dbReference type="Proteomes" id="UP001249851">
    <property type="component" value="Unassembled WGS sequence"/>
</dbReference>